<dbReference type="KEGG" id="omr:OXIME_001506"/>
<dbReference type="SUPFAM" id="SSF88659">
    <property type="entry name" value="Sigma3 and sigma4 domains of RNA polymerase sigma factors"/>
    <property type="match status" value="1"/>
</dbReference>
<dbReference type="GeneID" id="95968244"/>
<reference evidence="2 3" key="1">
    <citation type="submission" date="2023-09" db="EMBL/GenBank/DDBJ databases">
        <authorList>
            <person name="Golyshina O.V."/>
            <person name="Lunev E.A."/>
            <person name="Bargiela R."/>
            <person name="Gaines M.C."/>
            <person name="Daum B."/>
            <person name="Bale N.J."/>
            <person name="Koenen M."/>
            <person name="Sinninghe Damst J.S."/>
            <person name="Yakimov M."/>
            <person name="Golyshin P.N."/>
        </authorList>
    </citation>
    <scope>NUCLEOTIDE SEQUENCE [LARGE SCALE GENOMIC DNA]</scope>
    <source>
        <strain evidence="2 3">M1</strain>
    </source>
</reference>
<evidence type="ECO:0000259" key="1">
    <source>
        <dbReference type="Pfam" id="PF04967"/>
    </source>
</evidence>
<keyword evidence="3" id="KW-1185">Reference proteome</keyword>
<dbReference type="Pfam" id="PF04967">
    <property type="entry name" value="HTH_10"/>
    <property type="match status" value="1"/>
</dbReference>
<protein>
    <submittedName>
        <fullName evidence="2">Helix-turn-helix domain-containing protein</fullName>
    </submittedName>
</protein>
<gene>
    <name evidence="2" type="ORF">OXIME_001506</name>
</gene>
<name>A0AAX4NI88_9ARCH</name>
<dbReference type="AlphaFoldDB" id="A0AAX4NI88"/>
<dbReference type="InterPro" id="IPR007050">
    <property type="entry name" value="HTH_bacterioopsin"/>
</dbReference>
<proteinExistence type="predicted"/>
<accession>A0AAX4NI88</accession>
<dbReference type="RefSeq" id="WP_393971242.1">
    <property type="nucleotide sequence ID" value="NZ_CP133772.1"/>
</dbReference>
<feature type="domain" description="HTH bat-type" evidence="1">
    <location>
        <begin position="147"/>
        <end position="199"/>
    </location>
</feature>
<evidence type="ECO:0000313" key="2">
    <source>
        <dbReference type="EMBL" id="WYY00918.1"/>
    </source>
</evidence>
<dbReference type="EMBL" id="CP133772">
    <property type="protein sequence ID" value="WYY00918.1"/>
    <property type="molecule type" value="Genomic_DNA"/>
</dbReference>
<dbReference type="InterPro" id="IPR013324">
    <property type="entry name" value="RNA_pol_sigma_r3/r4-like"/>
</dbReference>
<dbReference type="PANTHER" id="PTHR34236">
    <property type="entry name" value="DIMETHYL SULFOXIDE REDUCTASE TRANSCRIPTIONAL ACTIVATOR"/>
    <property type="match status" value="1"/>
</dbReference>
<dbReference type="Proteomes" id="UP001451606">
    <property type="component" value="Chromosome"/>
</dbReference>
<organism evidence="2 3">
    <name type="scientific">Oxyplasma meridianum</name>
    <dbReference type="NCBI Taxonomy" id="3073602"/>
    <lineage>
        <taxon>Archaea</taxon>
        <taxon>Methanobacteriati</taxon>
        <taxon>Thermoplasmatota</taxon>
        <taxon>Thermoplasmata</taxon>
        <taxon>Thermoplasmatales</taxon>
        <taxon>Thermoplasmataceae</taxon>
        <taxon>Oxyplasma</taxon>
    </lineage>
</organism>
<sequence length="206" mass="23571">MPSRSGESIDALIEVTRSDCKVTNEIYSKNYSAEILRLKVGEDSTIHKVICLNNRDEVYHDLKLIAKSASKIGKNTVWVESLSCSSCHFFASQDIIVSGTKSINRNHLIYRIILPSKFHLKELMEKLEKLNLNPVLIESHENLHSDLTPREKEIIELAYKRGYYDTERKMSMKDLANELHVSASSLSDVLRRGTKKIVKSFVDNNF</sequence>
<evidence type="ECO:0000313" key="3">
    <source>
        <dbReference type="Proteomes" id="UP001451606"/>
    </source>
</evidence>
<dbReference type="PANTHER" id="PTHR34236:SF1">
    <property type="entry name" value="DIMETHYL SULFOXIDE REDUCTASE TRANSCRIPTIONAL ACTIVATOR"/>
    <property type="match status" value="1"/>
</dbReference>